<keyword evidence="2" id="KW-1185">Reference proteome</keyword>
<dbReference type="EMBL" id="BMPN01000003">
    <property type="protein sequence ID" value="GGJ57330.1"/>
    <property type="molecule type" value="Genomic_DNA"/>
</dbReference>
<organism evidence="1 2">
    <name type="scientific">Virgibacillus kapii</name>
    <dbReference type="NCBI Taxonomy" id="1638645"/>
    <lineage>
        <taxon>Bacteria</taxon>
        <taxon>Bacillati</taxon>
        <taxon>Bacillota</taxon>
        <taxon>Bacilli</taxon>
        <taxon>Bacillales</taxon>
        <taxon>Bacillaceae</taxon>
        <taxon>Virgibacillus</taxon>
    </lineage>
</organism>
<reference evidence="2" key="1">
    <citation type="journal article" date="2019" name="Int. J. Syst. Evol. Microbiol.">
        <title>The Global Catalogue of Microorganisms (GCM) 10K type strain sequencing project: providing services to taxonomists for standard genome sequencing and annotation.</title>
        <authorList>
            <consortium name="The Broad Institute Genomics Platform"/>
            <consortium name="The Broad Institute Genome Sequencing Center for Infectious Disease"/>
            <person name="Wu L."/>
            <person name="Ma J."/>
        </authorList>
    </citation>
    <scope>NUCLEOTIDE SEQUENCE [LARGE SCALE GENOMIC DNA]</scope>
    <source>
        <strain evidence="2">JCM 30071</strain>
    </source>
</reference>
<dbReference type="RefSeq" id="WP_188942935.1">
    <property type="nucleotide sequence ID" value="NZ_BMPN01000003.1"/>
</dbReference>
<accession>A0ABQ2DL29</accession>
<sequence length="62" mass="7181">MKKSINSYQVTKENNLLRTEAIELWEKNFDGDHPDMEVIIEYAESQGYMVQSNILIGACENE</sequence>
<protein>
    <submittedName>
        <fullName evidence="1">Uncharacterized protein</fullName>
    </submittedName>
</protein>
<evidence type="ECO:0000313" key="1">
    <source>
        <dbReference type="EMBL" id="GGJ57330.1"/>
    </source>
</evidence>
<gene>
    <name evidence="1" type="ORF">GCM10007111_19380</name>
</gene>
<name>A0ABQ2DL29_9BACI</name>
<evidence type="ECO:0000313" key="2">
    <source>
        <dbReference type="Proteomes" id="UP000634435"/>
    </source>
</evidence>
<dbReference type="Proteomes" id="UP000634435">
    <property type="component" value="Unassembled WGS sequence"/>
</dbReference>
<proteinExistence type="predicted"/>
<comment type="caution">
    <text evidence="1">The sequence shown here is derived from an EMBL/GenBank/DDBJ whole genome shotgun (WGS) entry which is preliminary data.</text>
</comment>